<reference evidence="3" key="1">
    <citation type="journal article" date="2019" name="Int. J. Syst. Evol. Microbiol.">
        <title>The Global Catalogue of Microorganisms (GCM) 10K type strain sequencing project: providing services to taxonomists for standard genome sequencing and annotation.</title>
        <authorList>
            <consortium name="The Broad Institute Genomics Platform"/>
            <consortium name="The Broad Institute Genome Sequencing Center for Infectious Disease"/>
            <person name="Wu L."/>
            <person name="Ma J."/>
        </authorList>
    </citation>
    <scope>NUCLEOTIDE SEQUENCE [LARGE SCALE GENOMIC DNA]</scope>
    <source>
        <strain evidence="3">KACC 11904</strain>
    </source>
</reference>
<proteinExistence type="predicted"/>
<gene>
    <name evidence="2" type="ORF">ACFPOG_12250</name>
</gene>
<keyword evidence="1" id="KW-1133">Transmembrane helix</keyword>
<dbReference type="EMBL" id="JBHSMJ010000017">
    <property type="protein sequence ID" value="MFC5449037.1"/>
    <property type="molecule type" value="Genomic_DNA"/>
</dbReference>
<dbReference type="Proteomes" id="UP001596044">
    <property type="component" value="Unassembled WGS sequence"/>
</dbReference>
<feature type="transmembrane region" description="Helical" evidence="1">
    <location>
        <begin position="65"/>
        <end position="86"/>
    </location>
</feature>
<feature type="transmembrane region" description="Helical" evidence="1">
    <location>
        <begin position="38"/>
        <end position="58"/>
    </location>
</feature>
<keyword evidence="1" id="KW-0472">Membrane</keyword>
<protein>
    <submittedName>
        <fullName evidence="2">Uncharacterized protein</fullName>
    </submittedName>
</protein>
<feature type="transmembrane region" description="Helical" evidence="1">
    <location>
        <begin position="212"/>
        <end position="234"/>
    </location>
</feature>
<evidence type="ECO:0000313" key="3">
    <source>
        <dbReference type="Proteomes" id="UP001596044"/>
    </source>
</evidence>
<evidence type="ECO:0000256" key="1">
    <source>
        <dbReference type="SAM" id="Phobius"/>
    </source>
</evidence>
<keyword evidence="3" id="KW-1185">Reference proteome</keyword>
<organism evidence="2 3">
    <name type="scientific">Paenibacillus aestuarii</name>
    <dbReference type="NCBI Taxonomy" id="516965"/>
    <lineage>
        <taxon>Bacteria</taxon>
        <taxon>Bacillati</taxon>
        <taxon>Bacillota</taxon>
        <taxon>Bacilli</taxon>
        <taxon>Bacillales</taxon>
        <taxon>Paenibacillaceae</taxon>
        <taxon>Paenibacillus</taxon>
    </lineage>
</organism>
<feature type="transmembrane region" description="Helical" evidence="1">
    <location>
        <begin position="116"/>
        <end position="138"/>
    </location>
</feature>
<dbReference type="RefSeq" id="WP_377524549.1">
    <property type="nucleotide sequence ID" value="NZ_JBHSMJ010000017.1"/>
</dbReference>
<keyword evidence="1" id="KW-0812">Transmembrane</keyword>
<accession>A0ABW0K7R7</accession>
<feature type="transmembrane region" description="Helical" evidence="1">
    <location>
        <begin position="144"/>
        <end position="163"/>
    </location>
</feature>
<feature type="transmembrane region" description="Helical" evidence="1">
    <location>
        <begin position="170"/>
        <end position="192"/>
    </location>
</feature>
<feature type="transmembrane region" description="Helical" evidence="1">
    <location>
        <begin position="92"/>
        <end position="109"/>
    </location>
</feature>
<evidence type="ECO:0000313" key="2">
    <source>
        <dbReference type="EMBL" id="MFC5449037.1"/>
    </source>
</evidence>
<name>A0ABW0K7R7_9BACL</name>
<feature type="transmembrane region" description="Helical" evidence="1">
    <location>
        <begin position="12"/>
        <end position="32"/>
    </location>
</feature>
<sequence>MKEYAQRFKNHNLNMQLLIIMLPLTIVTFLLTAGHESLMRLTTAFAIFSGILLAWHWFNDTLAKRLTVILLSIGFLSETILRPIFPHALDKIILYLAVASMLWWFTQAAQKSTRVCITWMVFMPLVAFVVSGTLSTYIPIPDLLILLVFPVCWIGMSLYADVYKMERVHFISAFCMFVIGALIFYAMGYISAGLSELNTPEMTEVAKQLQTFHLYSYWVTLIVAFIFFICWYIVMKRKPKPAH</sequence>
<comment type="caution">
    <text evidence="2">The sequence shown here is derived from an EMBL/GenBank/DDBJ whole genome shotgun (WGS) entry which is preliminary data.</text>
</comment>